<dbReference type="PANTHER" id="PTHR10285">
    <property type="entry name" value="URIDINE KINASE"/>
    <property type="match status" value="1"/>
</dbReference>
<protein>
    <recommendedName>
        <fullName evidence="6">Pantothenate kinase</fullName>
        <ecNumber evidence="5">2.7.1.33</ecNumber>
    </recommendedName>
    <alternativeName>
        <fullName evidence="13">Pantothenic acid kinase</fullName>
    </alternativeName>
</protein>
<keyword evidence="11" id="KW-0067">ATP-binding</keyword>
<dbReference type="GO" id="GO:0005524">
    <property type="term" value="F:ATP binding"/>
    <property type="evidence" value="ECO:0007669"/>
    <property type="project" value="UniProtKB-KW"/>
</dbReference>
<dbReference type="CDD" id="cd02025">
    <property type="entry name" value="PanK"/>
    <property type="match status" value="1"/>
</dbReference>
<gene>
    <name evidence="15" type="primary">coaA</name>
    <name evidence="15" type="ordered locus">TWT_147</name>
</gene>
<keyword evidence="16" id="KW-1185">Reference proteome</keyword>
<dbReference type="eggNOG" id="COG1072">
    <property type="taxonomic scope" value="Bacteria"/>
</dbReference>
<name>Q83GU4_TROWT</name>
<dbReference type="GO" id="GO:0005737">
    <property type="term" value="C:cytoplasm"/>
    <property type="evidence" value="ECO:0007669"/>
    <property type="project" value="UniProtKB-SubCell"/>
</dbReference>
<feature type="domain" description="Phosphoribulokinase/uridine kinase" evidence="14">
    <location>
        <begin position="36"/>
        <end position="173"/>
    </location>
</feature>
<evidence type="ECO:0000256" key="1">
    <source>
        <dbReference type="ARBA" id="ARBA00001206"/>
    </source>
</evidence>
<evidence type="ECO:0000256" key="10">
    <source>
        <dbReference type="ARBA" id="ARBA00022777"/>
    </source>
</evidence>
<keyword evidence="10 15" id="KW-0418">Kinase</keyword>
<dbReference type="KEGG" id="twh:TWT_147"/>
<dbReference type="STRING" id="203267.TWT_147"/>
<evidence type="ECO:0000256" key="13">
    <source>
        <dbReference type="ARBA" id="ARBA00032866"/>
    </source>
</evidence>
<dbReference type="GO" id="GO:0015937">
    <property type="term" value="P:coenzyme A biosynthetic process"/>
    <property type="evidence" value="ECO:0007669"/>
    <property type="project" value="UniProtKB-UniPathway"/>
</dbReference>
<evidence type="ECO:0000256" key="8">
    <source>
        <dbReference type="ARBA" id="ARBA00022679"/>
    </source>
</evidence>
<keyword evidence="7" id="KW-0963">Cytoplasm</keyword>
<dbReference type="OrthoDB" id="1550976at2"/>
<evidence type="ECO:0000256" key="6">
    <source>
        <dbReference type="ARBA" id="ARBA00015080"/>
    </source>
</evidence>
<evidence type="ECO:0000256" key="11">
    <source>
        <dbReference type="ARBA" id="ARBA00022840"/>
    </source>
</evidence>
<comment type="pathway">
    <text evidence="3">Cofactor biosynthesis; coenzyme A biosynthesis; CoA from (R)-pantothenate: step 1/5.</text>
</comment>
<evidence type="ECO:0000313" key="15">
    <source>
        <dbReference type="EMBL" id="AAO44244.1"/>
    </source>
</evidence>
<evidence type="ECO:0000256" key="4">
    <source>
        <dbReference type="ARBA" id="ARBA00006087"/>
    </source>
</evidence>
<dbReference type="InterPro" id="IPR027417">
    <property type="entry name" value="P-loop_NTPase"/>
</dbReference>
<comment type="subcellular location">
    <subcellularLocation>
        <location evidence="2">Cytoplasm</location>
    </subcellularLocation>
</comment>
<dbReference type="InterPro" id="IPR004566">
    <property type="entry name" value="PanK"/>
</dbReference>
<comment type="catalytic activity">
    <reaction evidence="1">
        <text>(R)-pantothenate + ATP = (R)-4'-phosphopantothenate + ADP + H(+)</text>
        <dbReference type="Rhea" id="RHEA:16373"/>
        <dbReference type="ChEBI" id="CHEBI:10986"/>
        <dbReference type="ChEBI" id="CHEBI:15378"/>
        <dbReference type="ChEBI" id="CHEBI:29032"/>
        <dbReference type="ChEBI" id="CHEBI:30616"/>
        <dbReference type="ChEBI" id="CHEBI:456216"/>
        <dbReference type="EC" id="2.7.1.33"/>
    </reaction>
</comment>
<evidence type="ECO:0000256" key="7">
    <source>
        <dbReference type="ARBA" id="ARBA00022490"/>
    </source>
</evidence>
<organism evidence="15 16">
    <name type="scientific">Tropheryma whipplei (strain Twist)</name>
    <name type="common">Whipple's bacillus</name>
    <dbReference type="NCBI Taxonomy" id="203267"/>
    <lineage>
        <taxon>Bacteria</taxon>
        <taxon>Bacillati</taxon>
        <taxon>Actinomycetota</taxon>
        <taxon>Actinomycetes</taxon>
        <taxon>Micrococcales</taxon>
        <taxon>Tropherymataceae</taxon>
        <taxon>Tropheryma</taxon>
    </lineage>
</organism>
<dbReference type="EC" id="2.7.1.33" evidence="5"/>
<evidence type="ECO:0000256" key="5">
    <source>
        <dbReference type="ARBA" id="ARBA00012102"/>
    </source>
</evidence>
<evidence type="ECO:0000256" key="2">
    <source>
        <dbReference type="ARBA" id="ARBA00004496"/>
    </source>
</evidence>
<evidence type="ECO:0000313" key="16">
    <source>
        <dbReference type="Proteomes" id="UP000002200"/>
    </source>
</evidence>
<evidence type="ECO:0000256" key="3">
    <source>
        <dbReference type="ARBA" id="ARBA00005225"/>
    </source>
</evidence>
<dbReference type="EMBL" id="AE014184">
    <property type="protein sequence ID" value="AAO44244.1"/>
    <property type="molecule type" value="Genomic_DNA"/>
</dbReference>
<reference evidence="15 16" key="1">
    <citation type="journal article" date="2003" name="Genome Res.">
        <title>Tropheryma whipplei twist: a human pathogenic Actinobacteria with a reduced genome.</title>
        <authorList>
            <person name="Raoult D."/>
            <person name="Ogata H."/>
            <person name="Audic S."/>
            <person name="Robert C."/>
            <person name="Suhre K."/>
            <person name="Drancourt M."/>
            <person name="Claverie J.-M."/>
        </authorList>
    </citation>
    <scope>NUCLEOTIDE SEQUENCE [LARGE SCALE GENOMIC DNA]</scope>
    <source>
        <strain evidence="15 16">Twist</strain>
    </source>
</reference>
<keyword evidence="9" id="KW-0547">Nucleotide-binding</keyword>
<dbReference type="Proteomes" id="UP000002200">
    <property type="component" value="Chromosome"/>
</dbReference>
<dbReference type="AlphaFoldDB" id="Q83GU4"/>
<dbReference type="Pfam" id="PF00485">
    <property type="entry name" value="PRK"/>
    <property type="match status" value="1"/>
</dbReference>
<comment type="similarity">
    <text evidence="4">Belongs to the prokaryotic pantothenate kinase family.</text>
</comment>
<dbReference type="HOGENOM" id="CLU_053818_0_0_11"/>
<dbReference type="RefSeq" id="WP_011102384.1">
    <property type="nucleotide sequence ID" value="NC_004572.3"/>
</dbReference>
<keyword evidence="8 15" id="KW-0808">Transferase</keyword>
<proteinExistence type="inferred from homology"/>
<evidence type="ECO:0000259" key="14">
    <source>
        <dbReference type="Pfam" id="PF00485"/>
    </source>
</evidence>
<dbReference type="GO" id="GO:0004594">
    <property type="term" value="F:pantothenate kinase activity"/>
    <property type="evidence" value="ECO:0007669"/>
    <property type="project" value="UniProtKB-EC"/>
</dbReference>
<accession>Q83GU4</accession>
<evidence type="ECO:0000256" key="12">
    <source>
        <dbReference type="ARBA" id="ARBA00022993"/>
    </source>
</evidence>
<sequence length="251" mass="28769">MGIEVFKKDITKTYTEMLKDIRKRVRERGKVGKSFIIGITGSVAAGKSTLASDLAKMLDGISVEVISTDGYLYPNKILEQKGLMLKKGFPESYDTAHLASLVKNIKAGAKTIGIRQYAHPIHDVTGVIKTVNKPEILIIEGLNVMRHPVKTVVDLGIYIEAPKRSVFKWYVKRFFELRAQHEKNTYFRKYANLPRRQCIKMLKQVWRDVNRKNFTENILPVKHTADFIVYKNPRHKMILYRNEASSSGFPV</sequence>
<dbReference type="InterPro" id="IPR006083">
    <property type="entry name" value="PRK/URK"/>
</dbReference>
<evidence type="ECO:0000256" key="9">
    <source>
        <dbReference type="ARBA" id="ARBA00022741"/>
    </source>
</evidence>
<dbReference type="SUPFAM" id="SSF52540">
    <property type="entry name" value="P-loop containing nucleoside triphosphate hydrolases"/>
    <property type="match status" value="1"/>
</dbReference>
<keyword evidence="12" id="KW-0173">Coenzyme A biosynthesis</keyword>
<dbReference type="Gene3D" id="3.40.50.300">
    <property type="entry name" value="P-loop containing nucleotide triphosphate hydrolases"/>
    <property type="match status" value="1"/>
</dbReference>
<dbReference type="UniPathway" id="UPA00241">
    <property type="reaction ID" value="UER00352"/>
</dbReference>